<evidence type="ECO:0000313" key="4">
    <source>
        <dbReference type="Proteomes" id="UP000315344"/>
    </source>
</evidence>
<feature type="domain" description="AB hydrolase-1" evidence="2">
    <location>
        <begin position="42"/>
        <end position="154"/>
    </location>
</feature>
<sequence length="282" mass="30327">MKKAIAMVSIISAPMLAGAETVNVDGHDVYYEVHGELTPDQPPVLLLHGGAMNITSTFADLIPGLSEDRAVIGVEQQGHGHTPIHDGDFTLATMRADTLAVLDELDVEQAHVIGFSMGGMLGLELAVNAHERVASLSAISASQNGDGMLPDLVKMNQDPTHQPSPEVAALMPSEEEFAQMAADTAEMNPGGAEAFQAMMAKTSALIASDWGWTDEELAAIPLPVQIILGDNDFVTLDHALHMKKTIPDAWLAVLPDTEHMNIMSRPELPILLKRRIDTPQRH</sequence>
<feature type="chain" id="PRO_5021982725" evidence="1">
    <location>
        <begin position="20"/>
        <end position="282"/>
    </location>
</feature>
<dbReference type="GO" id="GO:0004806">
    <property type="term" value="F:triacylglycerol lipase activity"/>
    <property type="evidence" value="ECO:0007669"/>
    <property type="project" value="TreeGrafter"/>
</dbReference>
<dbReference type="PANTHER" id="PTHR43433:SF5">
    <property type="entry name" value="AB HYDROLASE-1 DOMAIN-CONTAINING PROTEIN"/>
    <property type="match status" value="1"/>
</dbReference>
<dbReference type="InterPro" id="IPR029058">
    <property type="entry name" value="AB_hydrolase_fold"/>
</dbReference>
<comment type="caution">
    <text evidence="3">The sequence shown here is derived from an EMBL/GenBank/DDBJ whole genome shotgun (WGS) entry which is preliminary data.</text>
</comment>
<dbReference type="GO" id="GO:0046503">
    <property type="term" value="P:glycerolipid catabolic process"/>
    <property type="evidence" value="ECO:0007669"/>
    <property type="project" value="TreeGrafter"/>
</dbReference>
<dbReference type="Gene3D" id="3.40.50.1820">
    <property type="entry name" value="alpha/beta hydrolase"/>
    <property type="match status" value="1"/>
</dbReference>
<protein>
    <submittedName>
        <fullName evidence="3">Alpha/beta hydrolase</fullName>
    </submittedName>
</protein>
<gene>
    <name evidence="3" type="ORF">DI616_10640</name>
</gene>
<reference evidence="3 4" key="1">
    <citation type="journal article" date="2017" name="Nat. Commun.">
        <title>In situ click chemistry generation of cyclooxygenase-2 inhibitors.</title>
        <authorList>
            <person name="Bhardwaj A."/>
            <person name="Kaur J."/>
            <person name="Wuest M."/>
            <person name="Wuest F."/>
        </authorList>
    </citation>
    <scope>NUCLEOTIDE SEQUENCE [LARGE SCALE GENOMIC DNA]</scope>
    <source>
        <strain evidence="3">S2_012_000_R3_94</strain>
    </source>
</reference>
<accession>A0A533I7D2</accession>
<dbReference type="Proteomes" id="UP000315344">
    <property type="component" value="Unassembled WGS sequence"/>
</dbReference>
<name>A0A533I7D2_PARDE</name>
<evidence type="ECO:0000313" key="3">
    <source>
        <dbReference type="EMBL" id="TKW66407.1"/>
    </source>
</evidence>
<dbReference type="InterPro" id="IPR050471">
    <property type="entry name" value="AB_hydrolase"/>
</dbReference>
<evidence type="ECO:0000259" key="2">
    <source>
        <dbReference type="Pfam" id="PF00561"/>
    </source>
</evidence>
<proteinExistence type="predicted"/>
<keyword evidence="1" id="KW-0732">Signal</keyword>
<feature type="signal peptide" evidence="1">
    <location>
        <begin position="1"/>
        <end position="19"/>
    </location>
</feature>
<dbReference type="AlphaFoldDB" id="A0A533I7D2"/>
<evidence type="ECO:0000256" key="1">
    <source>
        <dbReference type="SAM" id="SignalP"/>
    </source>
</evidence>
<dbReference type="InterPro" id="IPR000073">
    <property type="entry name" value="AB_hydrolase_1"/>
</dbReference>
<dbReference type="SUPFAM" id="SSF53474">
    <property type="entry name" value="alpha/beta-Hydrolases"/>
    <property type="match status" value="1"/>
</dbReference>
<organism evidence="3 4">
    <name type="scientific">Paracoccus denitrificans</name>
    <dbReference type="NCBI Taxonomy" id="266"/>
    <lineage>
        <taxon>Bacteria</taxon>
        <taxon>Pseudomonadati</taxon>
        <taxon>Pseudomonadota</taxon>
        <taxon>Alphaproteobacteria</taxon>
        <taxon>Rhodobacterales</taxon>
        <taxon>Paracoccaceae</taxon>
        <taxon>Paracoccus</taxon>
    </lineage>
</organism>
<dbReference type="Pfam" id="PF00561">
    <property type="entry name" value="Abhydrolase_1"/>
    <property type="match status" value="1"/>
</dbReference>
<dbReference type="PANTHER" id="PTHR43433">
    <property type="entry name" value="HYDROLASE, ALPHA/BETA FOLD FAMILY PROTEIN"/>
    <property type="match status" value="1"/>
</dbReference>
<dbReference type="EMBL" id="VAFL01000007">
    <property type="protein sequence ID" value="TKW66407.1"/>
    <property type="molecule type" value="Genomic_DNA"/>
</dbReference>
<keyword evidence="3" id="KW-0378">Hydrolase</keyword>